<keyword evidence="4" id="KW-0732">Signal</keyword>
<dbReference type="InterPro" id="IPR013783">
    <property type="entry name" value="Ig-like_fold"/>
</dbReference>
<dbReference type="SUPFAM" id="SSF46894">
    <property type="entry name" value="C-terminal effector domain of the bipartite response regulators"/>
    <property type="match status" value="1"/>
</dbReference>
<evidence type="ECO:0000256" key="2">
    <source>
        <dbReference type="SAM" id="Coils"/>
    </source>
</evidence>
<dbReference type="GO" id="GO:0003677">
    <property type="term" value="F:DNA binding"/>
    <property type="evidence" value="ECO:0007669"/>
    <property type="project" value="InterPro"/>
</dbReference>
<dbReference type="InterPro" id="IPR011047">
    <property type="entry name" value="Quinoprotein_ADH-like_sf"/>
</dbReference>
<dbReference type="InterPro" id="IPR003961">
    <property type="entry name" value="FN3_dom"/>
</dbReference>
<dbReference type="SUPFAM" id="SSF50998">
    <property type="entry name" value="Quinoprotein alcohol dehydrogenase-like"/>
    <property type="match status" value="1"/>
</dbReference>
<accession>A0A7K1YEN9</accession>
<keyword evidence="3" id="KW-1133">Transmembrane helix</keyword>
<name>A0A7K1YEN9_9SPHI</name>
<evidence type="ECO:0000313" key="6">
    <source>
        <dbReference type="EMBL" id="MXV53052.1"/>
    </source>
</evidence>
<dbReference type="Pfam" id="PF07494">
    <property type="entry name" value="Reg_prop"/>
    <property type="match status" value="1"/>
</dbReference>
<feature type="coiled-coil region" evidence="2">
    <location>
        <begin position="772"/>
        <end position="858"/>
    </location>
</feature>
<protein>
    <submittedName>
        <fullName evidence="6">Transcriptional regulator</fullName>
    </submittedName>
</protein>
<dbReference type="InterPro" id="IPR011110">
    <property type="entry name" value="Reg_prop"/>
</dbReference>
<dbReference type="InterPro" id="IPR015943">
    <property type="entry name" value="WD40/YVTN_repeat-like_dom_sf"/>
</dbReference>
<dbReference type="Pfam" id="PF07495">
    <property type="entry name" value="Y_Y_Y"/>
    <property type="match status" value="1"/>
</dbReference>
<proteinExistence type="predicted"/>
<dbReference type="AlphaFoldDB" id="A0A7K1YEN9"/>
<dbReference type="GO" id="GO:0006355">
    <property type="term" value="P:regulation of DNA-templated transcription"/>
    <property type="evidence" value="ECO:0007669"/>
    <property type="project" value="InterPro"/>
</dbReference>
<keyword evidence="1" id="KW-0597">Phosphoprotein</keyword>
<feature type="transmembrane region" description="Helical" evidence="3">
    <location>
        <begin position="746"/>
        <end position="767"/>
    </location>
</feature>
<keyword evidence="7" id="KW-1185">Reference proteome</keyword>
<dbReference type="InterPro" id="IPR016032">
    <property type="entry name" value="Sig_transdc_resp-reg_C-effctor"/>
</dbReference>
<organism evidence="6 7">
    <name type="scientific">Hufsiella arboris</name>
    <dbReference type="NCBI Taxonomy" id="2695275"/>
    <lineage>
        <taxon>Bacteria</taxon>
        <taxon>Pseudomonadati</taxon>
        <taxon>Bacteroidota</taxon>
        <taxon>Sphingobacteriia</taxon>
        <taxon>Sphingobacteriales</taxon>
        <taxon>Sphingobacteriaceae</taxon>
        <taxon>Hufsiella</taxon>
    </lineage>
</organism>
<dbReference type="Gene3D" id="2.130.10.10">
    <property type="entry name" value="YVTN repeat-like/Quinoprotein amine dehydrogenase"/>
    <property type="match status" value="2"/>
</dbReference>
<sequence length="960" mass="110747">MNKAFCAFVAVLLTLNLVYAADIQSIGVPYIENFSKSVYQAGNQNWSVVKDASGVIYYGNSQGLLSYDGRYWQLYKMPNHQIVRSVATDNHGKIYTGAFGEFGYWKNDKSGKFVYHSLISLIPKQYEIKDEVWKIYVDRERVLFQSFATIFIYEKGKITTVKAEQPFLFLFKAGSKYFVEVLSKGLYELHEGKLNLVANSSILGNTGILSVLPFGNRYLIGTAKSGLFIYDGATVKPWKTQADQFLKTFQLNNGSVILGKYFAFGTILNGIIILDQNGRIVQQINKSSGLQNNTVLSLYTDNNYNLWVGLDNGIDRVEINSPLYFYFDKVGQFGTVYSSIIHRNKIYIGTNQGLFYSDWNPDVNSFQTFRFNLIPNSQGQVWDLSLIDGQLICGHNDGTFNVNDKSFEKISSINGGWMITRLKSDPNLLVQGTYTGLVIYKKNSAGRWIFSHRIEGFTEPARYVEQDNKKQFWVSHAYRGIYKLTLTDDLRSIRTIRYYNRKNGLPDGYNINVFNLDGRVVFSSDNGFYVYDDLTDKFKPYQELNHLLGSFSVSNKIIPALNRKFWFIDHGKVALADFNDPEKPVVDSSQFTILNGRMVQYYENISRINPGLYLISVDDGFVIFNERSQSYSTIKLPKVLIRRVENTANQPELLSENFDSRQTIVLPYSKNSIRFTFSLPYYQKANIKFQYCLEGYSGGWSEWTTQTQKEFTNLSRGKYVFKVRAKINEGQISEVSIVNFNVDPPWFATIPAFIVYALLTVGLFFALRKLYSRNLAKHRDEIEQKLQVEQEEYRRREMQATERRIVELKNSQLEADIASKNREIANSAMSIVSKNELLEKLRHELNHLKDESGKHLSESQLKKIHKVIDEGMNDERDWNLFENSFNEAHENFFKKLKGSHPDLVPNDLKLCAYLRMNMSSKEMASLLNITVRGVEIRRYRLRKKLNIAHDKNLTEFLMEM</sequence>
<dbReference type="Gene3D" id="1.10.10.10">
    <property type="entry name" value="Winged helix-like DNA-binding domain superfamily/Winged helix DNA-binding domain"/>
    <property type="match status" value="1"/>
</dbReference>
<keyword evidence="3" id="KW-0472">Membrane</keyword>
<dbReference type="Proteomes" id="UP000466586">
    <property type="component" value="Unassembled WGS sequence"/>
</dbReference>
<feature type="chain" id="PRO_5029825851" evidence="4">
    <location>
        <begin position="21"/>
        <end position="960"/>
    </location>
</feature>
<dbReference type="EMBL" id="WVHT01000012">
    <property type="protein sequence ID" value="MXV53052.1"/>
    <property type="molecule type" value="Genomic_DNA"/>
</dbReference>
<feature type="domain" description="Two component regulator three Y" evidence="5">
    <location>
        <begin position="681"/>
        <end position="742"/>
    </location>
</feature>
<dbReference type="InterPro" id="IPR036388">
    <property type="entry name" value="WH-like_DNA-bd_sf"/>
</dbReference>
<dbReference type="RefSeq" id="WP_160846230.1">
    <property type="nucleotide sequence ID" value="NZ_WVHT01000012.1"/>
</dbReference>
<dbReference type="CDD" id="cd00063">
    <property type="entry name" value="FN3"/>
    <property type="match status" value="1"/>
</dbReference>
<evidence type="ECO:0000256" key="4">
    <source>
        <dbReference type="SAM" id="SignalP"/>
    </source>
</evidence>
<dbReference type="Gene3D" id="2.60.40.10">
    <property type="entry name" value="Immunoglobulins"/>
    <property type="match status" value="1"/>
</dbReference>
<dbReference type="PANTHER" id="PTHR43547">
    <property type="entry name" value="TWO-COMPONENT HISTIDINE KINASE"/>
    <property type="match status" value="1"/>
</dbReference>
<evidence type="ECO:0000256" key="3">
    <source>
        <dbReference type="SAM" id="Phobius"/>
    </source>
</evidence>
<keyword evidence="3" id="KW-0812">Transmembrane</keyword>
<dbReference type="PANTHER" id="PTHR43547:SF2">
    <property type="entry name" value="HYBRID SIGNAL TRANSDUCTION HISTIDINE KINASE C"/>
    <property type="match status" value="1"/>
</dbReference>
<feature type="signal peptide" evidence="4">
    <location>
        <begin position="1"/>
        <end position="20"/>
    </location>
</feature>
<dbReference type="InterPro" id="IPR011123">
    <property type="entry name" value="Y_Y_Y"/>
</dbReference>
<gene>
    <name evidence="6" type="ORF">GS399_18940</name>
</gene>
<keyword evidence="2" id="KW-0175">Coiled coil</keyword>
<evidence type="ECO:0000313" key="7">
    <source>
        <dbReference type="Proteomes" id="UP000466586"/>
    </source>
</evidence>
<evidence type="ECO:0000259" key="5">
    <source>
        <dbReference type="Pfam" id="PF07495"/>
    </source>
</evidence>
<comment type="caution">
    <text evidence="6">The sequence shown here is derived from an EMBL/GenBank/DDBJ whole genome shotgun (WGS) entry which is preliminary data.</text>
</comment>
<evidence type="ECO:0000256" key="1">
    <source>
        <dbReference type="ARBA" id="ARBA00022553"/>
    </source>
</evidence>
<reference evidence="6 7" key="1">
    <citation type="submission" date="2019-11" db="EMBL/GenBank/DDBJ databases">
        <title>Pedobacter sp. HMF7647 Genome sequencing and assembly.</title>
        <authorList>
            <person name="Kang H."/>
            <person name="Kim H."/>
            <person name="Joh K."/>
        </authorList>
    </citation>
    <scope>NUCLEOTIDE SEQUENCE [LARGE SCALE GENOMIC DNA]</scope>
    <source>
        <strain evidence="6 7">HMF7647</strain>
    </source>
</reference>
<dbReference type="GO" id="GO:0000155">
    <property type="term" value="F:phosphorelay sensor kinase activity"/>
    <property type="evidence" value="ECO:0007669"/>
    <property type="project" value="TreeGrafter"/>
</dbReference>